<dbReference type="Gene3D" id="3.40.50.720">
    <property type="entry name" value="NAD(P)-binding Rossmann-like Domain"/>
    <property type="match status" value="1"/>
</dbReference>
<keyword evidence="1" id="KW-0560">Oxidoreductase</keyword>
<dbReference type="Pfam" id="PF03807">
    <property type="entry name" value="F420_oxidored"/>
    <property type="match status" value="1"/>
</dbReference>
<dbReference type="SUPFAM" id="SSF51735">
    <property type="entry name" value="NAD(P)-binding Rossmann-fold domains"/>
    <property type="match status" value="1"/>
</dbReference>
<dbReference type="InterPro" id="IPR028939">
    <property type="entry name" value="P5C_Rdtase_cat_N"/>
</dbReference>
<dbReference type="InterPro" id="IPR036291">
    <property type="entry name" value="NAD(P)-bd_dom_sf"/>
</dbReference>
<name>A0ABS7QRN4_9ACTN</name>
<accession>A0ABS7QRN4</accession>
<dbReference type="InterPro" id="IPR051267">
    <property type="entry name" value="STEAP_metalloreductase"/>
</dbReference>
<reference evidence="3 4" key="1">
    <citation type="submission" date="2021-08" db="EMBL/GenBank/DDBJ databases">
        <title>Streptomyces sp. PTM05 isolated from lichen.</title>
        <authorList>
            <person name="Somphong A."/>
            <person name="Phongsopitanun W."/>
            <person name="Tanasupawat S."/>
        </authorList>
    </citation>
    <scope>NUCLEOTIDE SEQUENCE [LARGE SCALE GENOMIC DNA]</scope>
    <source>
        <strain evidence="3 4">Ptm05</strain>
    </source>
</reference>
<feature type="domain" description="Pyrroline-5-carboxylate reductase catalytic N-terminal" evidence="2">
    <location>
        <begin position="4"/>
        <end position="92"/>
    </location>
</feature>
<protein>
    <submittedName>
        <fullName evidence="3">NAD(P)-binding domain-containing protein</fullName>
    </submittedName>
</protein>
<evidence type="ECO:0000259" key="2">
    <source>
        <dbReference type="Pfam" id="PF03807"/>
    </source>
</evidence>
<keyword evidence="4" id="KW-1185">Reference proteome</keyword>
<evidence type="ECO:0000313" key="3">
    <source>
        <dbReference type="EMBL" id="MBY8885334.1"/>
    </source>
</evidence>
<dbReference type="RefSeq" id="WP_222976597.1">
    <property type="nucleotide sequence ID" value="NZ_JAINVZ010000005.1"/>
</dbReference>
<comment type="caution">
    <text evidence="3">The sequence shown here is derived from an EMBL/GenBank/DDBJ whole genome shotgun (WGS) entry which is preliminary data.</text>
</comment>
<sequence length="210" mass="21685">MAAIGILGTGRVGSDLGRALVAAGHTVVIGSRTPESAAGARDAVPGATYTGPRDAARTSDIVISALPGHVALDQLAELSAELRGKVLVDIANATTGAPTMRPLHTDASLAEHLQRALPGTHVVKTLNTMLFTVVTDPGALTTPPTAFLSGDDTEAKRTVASLLGDLGWREEWIEDLGDVTTAGATEALILLVPHVVRQHGLRPFAVSLAR</sequence>
<dbReference type="PANTHER" id="PTHR14239">
    <property type="entry name" value="DUDULIN-RELATED"/>
    <property type="match status" value="1"/>
</dbReference>
<evidence type="ECO:0000256" key="1">
    <source>
        <dbReference type="ARBA" id="ARBA00023002"/>
    </source>
</evidence>
<dbReference type="EMBL" id="JAINVZ010000005">
    <property type="protein sequence ID" value="MBY8885334.1"/>
    <property type="molecule type" value="Genomic_DNA"/>
</dbReference>
<gene>
    <name evidence="3" type="ORF">K7472_10800</name>
</gene>
<evidence type="ECO:0000313" key="4">
    <source>
        <dbReference type="Proteomes" id="UP001198565"/>
    </source>
</evidence>
<proteinExistence type="predicted"/>
<organism evidence="3 4">
    <name type="scientific">Streptantibioticus parmotrematis</name>
    <dbReference type="NCBI Taxonomy" id="2873249"/>
    <lineage>
        <taxon>Bacteria</taxon>
        <taxon>Bacillati</taxon>
        <taxon>Actinomycetota</taxon>
        <taxon>Actinomycetes</taxon>
        <taxon>Kitasatosporales</taxon>
        <taxon>Streptomycetaceae</taxon>
        <taxon>Streptantibioticus</taxon>
    </lineage>
</organism>
<dbReference type="Proteomes" id="UP001198565">
    <property type="component" value="Unassembled WGS sequence"/>
</dbReference>